<dbReference type="GO" id="GO:0009403">
    <property type="term" value="P:toxin biosynthetic process"/>
    <property type="evidence" value="ECO:0007669"/>
    <property type="project" value="InterPro"/>
</dbReference>
<dbReference type="Proteomes" id="UP000504756">
    <property type="component" value="Unassembled WGS sequence"/>
</dbReference>
<keyword evidence="2 5" id="KW-0812">Transmembrane</keyword>
<evidence type="ECO:0000313" key="10">
    <source>
        <dbReference type="Proteomes" id="UP000504756"/>
    </source>
</evidence>
<keyword evidence="3 5" id="KW-1133">Transmembrane helix</keyword>
<dbReference type="Pfam" id="PF02674">
    <property type="entry name" value="Colicin_V"/>
    <property type="match status" value="1"/>
</dbReference>
<dbReference type="EMBL" id="BLXU01000012">
    <property type="protein sequence ID" value="GFO52545.1"/>
    <property type="molecule type" value="Genomic_DNA"/>
</dbReference>
<evidence type="ECO:0000313" key="6">
    <source>
        <dbReference type="EMBL" id="GFO52545.1"/>
    </source>
</evidence>
<dbReference type="Proteomes" id="UP001217324">
    <property type="component" value="Chromosome"/>
</dbReference>
<accession>A0A1I4HEJ4</accession>
<dbReference type="AlphaFoldDB" id="A0A1I4HEJ4"/>
<feature type="transmembrane region" description="Helical" evidence="5">
    <location>
        <begin position="119"/>
        <end position="143"/>
    </location>
</feature>
<keyword evidence="4 5" id="KW-0472">Membrane</keyword>
<reference evidence="7 9" key="1">
    <citation type="submission" date="2016-10" db="EMBL/GenBank/DDBJ databases">
        <authorList>
            <person name="de Groot N.N."/>
        </authorList>
    </citation>
    <scope>NUCLEOTIDE SEQUENCE [LARGE SCALE GENOMIC DNA]</scope>
    <source>
        <strain evidence="7 9">M79</strain>
    </source>
</reference>
<evidence type="ECO:0000256" key="5">
    <source>
        <dbReference type="SAM" id="Phobius"/>
    </source>
</evidence>
<organism evidence="7 9">
    <name type="scientific">Lactococcus garvieae</name>
    <dbReference type="NCBI Taxonomy" id="1363"/>
    <lineage>
        <taxon>Bacteria</taxon>
        <taxon>Bacillati</taxon>
        <taxon>Bacillota</taxon>
        <taxon>Bacilli</taxon>
        <taxon>Lactobacillales</taxon>
        <taxon>Streptococcaceae</taxon>
        <taxon>Lactococcus</taxon>
    </lineage>
</organism>
<evidence type="ECO:0000256" key="3">
    <source>
        <dbReference type="ARBA" id="ARBA00022989"/>
    </source>
</evidence>
<reference evidence="8" key="3">
    <citation type="submission" date="2023-02" db="EMBL/GenBank/DDBJ databases">
        <title>Comparative genomics and fermentation flavor characterization of five lactic acid bacteria reveal flavor biosynthesis metabolic pathways in fermented muskmelon puree.</title>
        <authorList>
            <person name="Yuan L."/>
            <person name="Li M."/>
            <person name="Xu X."/>
            <person name="Lao F."/>
            <person name="Wu J."/>
        </authorList>
    </citation>
    <scope>NUCLEOTIDE SEQUENCE</scope>
    <source>
        <strain evidence="8">Pa-2</strain>
    </source>
</reference>
<dbReference type="InterPro" id="IPR003825">
    <property type="entry name" value="Colicin-V_CvpA"/>
</dbReference>
<comment type="subcellular location">
    <subcellularLocation>
        <location evidence="1">Membrane</location>
        <topology evidence="1">Multi-pass membrane protein</topology>
    </subcellularLocation>
</comment>
<evidence type="ECO:0000256" key="4">
    <source>
        <dbReference type="ARBA" id="ARBA00023136"/>
    </source>
</evidence>
<gene>
    <name evidence="6" type="primary">yqjB</name>
    <name evidence="6" type="ORF">ikelab_18200</name>
    <name evidence="8" type="ORF">PWF74_02185</name>
    <name evidence="7" type="ORF">SAMN05216438_10848</name>
</gene>
<dbReference type="GO" id="GO:0016020">
    <property type="term" value="C:membrane"/>
    <property type="evidence" value="ECO:0007669"/>
    <property type="project" value="UniProtKB-SubCell"/>
</dbReference>
<dbReference type="Proteomes" id="UP000181969">
    <property type="component" value="Unassembled WGS sequence"/>
</dbReference>
<evidence type="ECO:0000313" key="8">
    <source>
        <dbReference type="EMBL" id="WEA14326.1"/>
    </source>
</evidence>
<feature type="transmembrane region" description="Helical" evidence="5">
    <location>
        <begin position="24"/>
        <end position="44"/>
    </location>
</feature>
<protein>
    <submittedName>
        <fullName evidence="6">Colicin V production protein</fullName>
    </submittedName>
    <submittedName>
        <fullName evidence="8">CvpA family protein</fullName>
    </submittedName>
    <submittedName>
        <fullName evidence="7">Uncharacterized membrane protein, required for colicin V production</fullName>
    </submittedName>
</protein>
<dbReference type="EMBL" id="CP118627">
    <property type="protein sequence ID" value="WEA14326.1"/>
    <property type="molecule type" value="Genomic_DNA"/>
</dbReference>
<evidence type="ECO:0000256" key="2">
    <source>
        <dbReference type="ARBA" id="ARBA00022692"/>
    </source>
</evidence>
<proteinExistence type="predicted"/>
<dbReference type="PANTHER" id="PTHR37306:SF1">
    <property type="entry name" value="COLICIN V PRODUCTION PROTEIN"/>
    <property type="match status" value="1"/>
</dbReference>
<reference evidence="6 10" key="2">
    <citation type="submission" date="2020-06" db="EMBL/GenBank/DDBJ databases">
        <title>Draft genome sequence of Lactic acid bacteria from Okinawan-style tofu.</title>
        <authorList>
            <person name="Takara I."/>
            <person name="Ikematsu S."/>
        </authorList>
    </citation>
    <scope>NUCLEOTIDE SEQUENCE [LARGE SCALE GENOMIC DNA]</scope>
    <source>
        <strain evidence="10">lg38</strain>
        <strain evidence="6">Lg38</strain>
    </source>
</reference>
<dbReference type="OrthoDB" id="1809613at2"/>
<feature type="transmembrane region" description="Helical" evidence="5">
    <location>
        <begin position="80"/>
        <end position="107"/>
    </location>
</feature>
<sequence>MLINLLILILLIWAFLVGYSRGLVLQALYSLGIIISAIIAFLNYKELASKLTMWVPFSSATADSRLLFFDNNLLFQIDDAFYAGLAFMIIFVASYAVIRLVGLFVHITRLQPFGKTGKIIAGILGLGATYFGIQMAVTLLALVPMATVQNHLNASALVRLMVSHTPISSGLLKNIFIENIIGNI</sequence>
<dbReference type="RefSeq" id="WP_019298886.1">
    <property type="nucleotide sequence ID" value="NZ_BLXU01000012.1"/>
</dbReference>
<dbReference type="PANTHER" id="PTHR37306">
    <property type="entry name" value="COLICIN V PRODUCTION PROTEIN"/>
    <property type="match status" value="1"/>
</dbReference>
<dbReference type="EMBL" id="FOTJ01000008">
    <property type="protein sequence ID" value="SFL40170.1"/>
    <property type="molecule type" value="Genomic_DNA"/>
</dbReference>
<name>A0A1I4HEJ4_9LACT</name>
<evidence type="ECO:0000313" key="9">
    <source>
        <dbReference type="Proteomes" id="UP000181969"/>
    </source>
</evidence>
<evidence type="ECO:0000256" key="1">
    <source>
        <dbReference type="ARBA" id="ARBA00004141"/>
    </source>
</evidence>
<evidence type="ECO:0000313" key="7">
    <source>
        <dbReference type="EMBL" id="SFL40170.1"/>
    </source>
</evidence>